<reference evidence="2 3" key="1">
    <citation type="journal article" date="2018" name="Nat. Ecol. Evol.">
        <title>Genomic signatures of mitonuclear coevolution across populations of Tigriopus californicus.</title>
        <authorList>
            <person name="Barreto F.S."/>
            <person name="Watson E.T."/>
            <person name="Lima T.G."/>
            <person name="Willett C.S."/>
            <person name="Edmands S."/>
            <person name="Li W."/>
            <person name="Burton R.S."/>
        </authorList>
    </citation>
    <scope>NUCLEOTIDE SEQUENCE [LARGE SCALE GENOMIC DNA]</scope>
    <source>
        <strain evidence="2 3">San Diego</strain>
    </source>
</reference>
<feature type="compositionally biased region" description="Polar residues" evidence="1">
    <location>
        <begin position="53"/>
        <end position="62"/>
    </location>
</feature>
<keyword evidence="3" id="KW-1185">Reference proteome</keyword>
<evidence type="ECO:0000313" key="2">
    <source>
        <dbReference type="EMBL" id="TRY81213.1"/>
    </source>
</evidence>
<gene>
    <name evidence="2" type="ORF">TCAL_13585</name>
</gene>
<feature type="compositionally biased region" description="Basic residues" evidence="1">
    <location>
        <begin position="92"/>
        <end position="107"/>
    </location>
</feature>
<organism evidence="2 3">
    <name type="scientific">Tigriopus californicus</name>
    <name type="common">Marine copepod</name>
    <dbReference type="NCBI Taxonomy" id="6832"/>
    <lineage>
        <taxon>Eukaryota</taxon>
        <taxon>Metazoa</taxon>
        <taxon>Ecdysozoa</taxon>
        <taxon>Arthropoda</taxon>
        <taxon>Crustacea</taxon>
        <taxon>Multicrustacea</taxon>
        <taxon>Hexanauplia</taxon>
        <taxon>Copepoda</taxon>
        <taxon>Harpacticoida</taxon>
        <taxon>Harpacticidae</taxon>
        <taxon>Tigriopus</taxon>
    </lineage>
</organism>
<dbReference type="AlphaFoldDB" id="A0A553PU44"/>
<name>A0A553PU44_TIGCA</name>
<dbReference type="EMBL" id="VCGU01000001">
    <property type="protein sequence ID" value="TRY81213.1"/>
    <property type="molecule type" value="Genomic_DNA"/>
</dbReference>
<accession>A0A553PU44</accession>
<protein>
    <submittedName>
        <fullName evidence="2">Uncharacterized protein</fullName>
    </submittedName>
</protein>
<sequence length="225" mass="25338">MPYHFEYDNEWSITNCIVGNESDQDIEPTTASIESLDTTVSFDLTTGQRRILQEQLNGTVNVTPPPSSPARSRSASPNDESTQNNLPARGRGGSRGRGRGRGNRRAKAPSTIAGRFIENRGIMEANFLSDQHKIKQEILELEKQAAVIYKNTLEKKAENEECQFNSRFQHEAKLFDIERKKAADLAHLEVMSLKFRVRRERALTIKAEKEAGLNPMAGFDDHLLP</sequence>
<evidence type="ECO:0000256" key="1">
    <source>
        <dbReference type="SAM" id="MobiDB-lite"/>
    </source>
</evidence>
<feature type="region of interest" description="Disordered" evidence="1">
    <location>
        <begin position="53"/>
        <end position="111"/>
    </location>
</feature>
<evidence type="ECO:0000313" key="3">
    <source>
        <dbReference type="Proteomes" id="UP000318571"/>
    </source>
</evidence>
<dbReference type="Proteomes" id="UP000318571">
    <property type="component" value="Chromosome 12"/>
</dbReference>
<proteinExistence type="predicted"/>
<comment type="caution">
    <text evidence="2">The sequence shown here is derived from an EMBL/GenBank/DDBJ whole genome shotgun (WGS) entry which is preliminary data.</text>
</comment>